<comment type="caution">
    <text evidence="6">The sequence shown here is derived from an EMBL/GenBank/DDBJ whole genome shotgun (WGS) entry which is preliminary data.</text>
</comment>
<dbReference type="Pfam" id="PF00225">
    <property type="entry name" value="Kinesin"/>
    <property type="match status" value="1"/>
</dbReference>
<keyword evidence="7" id="KW-1185">Reference proteome</keyword>
<dbReference type="GO" id="GO:0003777">
    <property type="term" value="F:microtubule motor activity"/>
    <property type="evidence" value="ECO:0007669"/>
    <property type="project" value="InterPro"/>
</dbReference>
<evidence type="ECO:0000256" key="3">
    <source>
        <dbReference type="ARBA" id="ARBA00061615"/>
    </source>
</evidence>
<comment type="similarity">
    <text evidence="3">Belongs to the TRAFAC class myosin-kinesin ATPase superfamily. Kinesin family. KIN-10 subfamily.</text>
</comment>
<feature type="domain" description="Kinesin motor" evidence="5">
    <location>
        <begin position="22"/>
        <end position="348"/>
    </location>
</feature>
<proteinExistence type="inferred from homology"/>
<dbReference type="PRINTS" id="PR00380">
    <property type="entry name" value="KINESINHEAVY"/>
</dbReference>
<dbReference type="InterPro" id="IPR027640">
    <property type="entry name" value="Kinesin-like_fam"/>
</dbReference>
<dbReference type="InterPro" id="IPR001752">
    <property type="entry name" value="Kinesin_motor_dom"/>
</dbReference>
<dbReference type="GO" id="GO:0005874">
    <property type="term" value="C:microtubule"/>
    <property type="evidence" value="ECO:0007669"/>
    <property type="project" value="UniProtKB-KW"/>
</dbReference>
<keyword evidence="2 4" id="KW-0505">Motor protein</keyword>
<dbReference type="EMBL" id="BMAC01000039">
    <property type="protein sequence ID" value="GFP82235.1"/>
    <property type="molecule type" value="Genomic_DNA"/>
</dbReference>
<dbReference type="PANTHER" id="PTHR47969">
    <property type="entry name" value="CHROMOSOME-ASSOCIATED KINESIN KIF4A-RELATED"/>
    <property type="match status" value="1"/>
</dbReference>
<dbReference type="SMART" id="SM00129">
    <property type="entry name" value="KISc"/>
    <property type="match status" value="1"/>
</dbReference>
<evidence type="ECO:0000259" key="5">
    <source>
        <dbReference type="PROSITE" id="PS50067"/>
    </source>
</evidence>
<evidence type="ECO:0000256" key="4">
    <source>
        <dbReference type="PROSITE-ProRule" id="PRU00283"/>
    </source>
</evidence>
<evidence type="ECO:0000313" key="7">
    <source>
        <dbReference type="Proteomes" id="UP000653305"/>
    </source>
</evidence>
<protein>
    <submittedName>
        <fullName evidence="6">Kinesin-like protein kif22</fullName>
    </submittedName>
</protein>
<dbReference type="Gene3D" id="1.10.150.280">
    <property type="entry name" value="AF1531-like domain"/>
    <property type="match status" value="1"/>
</dbReference>
<dbReference type="PANTHER" id="PTHR47969:SF9">
    <property type="entry name" value="KINESIN-LIKE PROTEIN"/>
    <property type="match status" value="1"/>
</dbReference>
<keyword evidence="4" id="KW-0547">Nucleotide-binding</keyword>
<dbReference type="Pfam" id="PF12836">
    <property type="entry name" value="HHH_3"/>
    <property type="match status" value="1"/>
</dbReference>
<organism evidence="6 7">
    <name type="scientific">Phtheirospermum japonicum</name>
    <dbReference type="NCBI Taxonomy" id="374723"/>
    <lineage>
        <taxon>Eukaryota</taxon>
        <taxon>Viridiplantae</taxon>
        <taxon>Streptophyta</taxon>
        <taxon>Embryophyta</taxon>
        <taxon>Tracheophyta</taxon>
        <taxon>Spermatophyta</taxon>
        <taxon>Magnoliopsida</taxon>
        <taxon>eudicotyledons</taxon>
        <taxon>Gunneridae</taxon>
        <taxon>Pentapetalae</taxon>
        <taxon>asterids</taxon>
        <taxon>lamiids</taxon>
        <taxon>Lamiales</taxon>
        <taxon>Orobanchaceae</taxon>
        <taxon>Orobanchaceae incertae sedis</taxon>
        <taxon>Phtheirospermum</taxon>
    </lineage>
</organism>
<dbReference type="SUPFAM" id="SSF52540">
    <property type="entry name" value="P-loop containing nucleoside triphosphate hydrolases"/>
    <property type="match status" value="1"/>
</dbReference>
<dbReference type="AlphaFoldDB" id="A0A830BE40"/>
<feature type="binding site" evidence="4">
    <location>
        <begin position="116"/>
        <end position="123"/>
    </location>
    <ligand>
        <name>ATP</name>
        <dbReference type="ChEBI" id="CHEBI:30616"/>
    </ligand>
</feature>
<dbReference type="InterPro" id="IPR027417">
    <property type="entry name" value="P-loop_NTPase"/>
</dbReference>
<dbReference type="OrthoDB" id="3176171at2759"/>
<evidence type="ECO:0000313" key="6">
    <source>
        <dbReference type="EMBL" id="GFP82235.1"/>
    </source>
</evidence>
<dbReference type="Gene3D" id="3.40.850.10">
    <property type="entry name" value="Kinesin motor domain"/>
    <property type="match status" value="1"/>
</dbReference>
<accession>A0A830BE40</accession>
<dbReference type="PROSITE" id="PS50067">
    <property type="entry name" value="KINESIN_MOTOR_2"/>
    <property type="match status" value="1"/>
</dbReference>
<gene>
    <name evidence="6" type="ORF">PHJA_000366700</name>
</gene>
<dbReference type="InterPro" id="IPR036961">
    <property type="entry name" value="Kinesin_motor_dom_sf"/>
</dbReference>
<dbReference type="GO" id="GO:0008017">
    <property type="term" value="F:microtubule binding"/>
    <property type="evidence" value="ECO:0007669"/>
    <property type="project" value="InterPro"/>
</dbReference>
<evidence type="ECO:0000256" key="2">
    <source>
        <dbReference type="ARBA" id="ARBA00023175"/>
    </source>
</evidence>
<sequence length="715" mass="78785">MAPVTVEPNGVKSKRCSNPPTKVRIIGKIRDLTGRESENQGLVSNPWITVKKSKEDGSSEKSTVFFESQSTSRKDGYELDYCYEQREEINHIYSREIQPIVSEVFNGRNASVIALGAKGSGKTYTTQGSQEKPGLAVIAMSEILAKAKEFGRSVSVSMYEITQEHVKDLLNPDYPTIQVLEDAHGKINLKGLSLVPVKSISEFHNIYFNRDNLQNTQKLPIDQPRNKGLMVHVSSEDDKPKAKLANKINFVDLAGYEDPRKSGRDAISVAESNRKNKLLYALLNVVNAINSNETRVPFRESKLTRILQDSLGGTSHVLLLACLNPCFCQDSLSFISLVSRTCRSVKQVLTDSTNRSQTSAKVKVLSSLESGKALSASVGAKKQIGNSRVLSAKKASSAVKGRKLFDEVKRFNHNKTQLSCQSEDTSTLKSKILPDLSLVVAPFSLEEEAPQVVSNSECNPTVEPNENVKAEVESQSMLDLQNTLLPSDPNDKLKTDVSPQSAMLPTENVNVEAPESQSMLKLQNTLLPSAPSDKLETDLSPQSSMLLEEVSMREDNNSLNRKDYGSPLLSERIREISNNLKSLCASSTPLTIKMPEEVVAPSSSSQAGCYEVMEPKTPTIELNIARYCSPRGNFSNRGSGAKQSLVREYLNFLNSANKEELKSLKGIGEKRATYILELREESPEPFKSLDDLEDIGLSAKQIKGIMKQVAGDLFN</sequence>
<dbReference type="GO" id="GO:0007052">
    <property type="term" value="P:mitotic spindle organization"/>
    <property type="evidence" value="ECO:0007669"/>
    <property type="project" value="TreeGrafter"/>
</dbReference>
<dbReference type="SUPFAM" id="SSF47781">
    <property type="entry name" value="RuvA domain 2-like"/>
    <property type="match status" value="1"/>
</dbReference>
<reference evidence="6" key="1">
    <citation type="submission" date="2020-07" db="EMBL/GenBank/DDBJ databases">
        <title>Ethylene signaling mediates host invasion by parasitic plants.</title>
        <authorList>
            <person name="Yoshida S."/>
        </authorList>
    </citation>
    <scope>NUCLEOTIDE SEQUENCE</scope>
    <source>
        <strain evidence="6">Okayama</strain>
    </source>
</reference>
<keyword evidence="4" id="KW-0067">ATP-binding</keyword>
<keyword evidence="1" id="KW-0493">Microtubule</keyword>
<dbReference type="Proteomes" id="UP000653305">
    <property type="component" value="Unassembled WGS sequence"/>
</dbReference>
<dbReference type="GO" id="GO:0005524">
    <property type="term" value="F:ATP binding"/>
    <property type="evidence" value="ECO:0007669"/>
    <property type="project" value="UniProtKB-UniRule"/>
</dbReference>
<dbReference type="GO" id="GO:0007018">
    <property type="term" value="P:microtubule-based movement"/>
    <property type="evidence" value="ECO:0007669"/>
    <property type="project" value="InterPro"/>
</dbReference>
<dbReference type="FunFam" id="1.10.150.280:FF:000003">
    <property type="entry name" value="Kinesin-like protein KIN-10C"/>
    <property type="match status" value="1"/>
</dbReference>
<dbReference type="GO" id="GO:0005875">
    <property type="term" value="C:microtubule associated complex"/>
    <property type="evidence" value="ECO:0007669"/>
    <property type="project" value="TreeGrafter"/>
</dbReference>
<evidence type="ECO:0000256" key="1">
    <source>
        <dbReference type="ARBA" id="ARBA00022701"/>
    </source>
</evidence>
<dbReference type="GO" id="GO:0051231">
    <property type="term" value="P:spindle elongation"/>
    <property type="evidence" value="ECO:0007669"/>
    <property type="project" value="TreeGrafter"/>
</dbReference>
<dbReference type="InterPro" id="IPR010994">
    <property type="entry name" value="RuvA_2-like"/>
</dbReference>
<name>A0A830BE40_9LAMI</name>